<evidence type="ECO:0000313" key="17">
    <source>
        <dbReference type="EMBL" id="KAI6646673.1"/>
    </source>
</evidence>
<dbReference type="SMART" id="SM00369">
    <property type="entry name" value="LRR_TYP"/>
    <property type="match status" value="7"/>
</dbReference>
<dbReference type="InterPro" id="IPR002110">
    <property type="entry name" value="Ankyrin_rpt"/>
</dbReference>
<keyword evidence="6" id="KW-0677">Repeat</keyword>
<evidence type="ECO:0000256" key="8">
    <source>
        <dbReference type="ARBA" id="ARBA00022777"/>
    </source>
</evidence>
<dbReference type="EMBL" id="JAKMXF010000354">
    <property type="protein sequence ID" value="KAI6646673.1"/>
    <property type="molecule type" value="Genomic_DNA"/>
</dbReference>
<keyword evidence="7 13" id="KW-0547">Nucleotide-binding</keyword>
<keyword evidence="4" id="KW-0433">Leucine-rich repeat</keyword>
<evidence type="ECO:0000256" key="7">
    <source>
        <dbReference type="ARBA" id="ARBA00022741"/>
    </source>
</evidence>
<dbReference type="PROSITE" id="PS50088">
    <property type="entry name" value="ANK_REPEAT"/>
    <property type="match status" value="1"/>
</dbReference>
<dbReference type="PROSITE" id="PS50297">
    <property type="entry name" value="ANK_REP_REGION"/>
    <property type="match status" value="1"/>
</dbReference>
<dbReference type="Gene3D" id="3.80.10.10">
    <property type="entry name" value="Ribonuclease Inhibitor"/>
    <property type="match status" value="3"/>
</dbReference>
<keyword evidence="8 17" id="KW-0418">Kinase</keyword>
<evidence type="ECO:0000256" key="13">
    <source>
        <dbReference type="PROSITE-ProRule" id="PRU10141"/>
    </source>
</evidence>
<evidence type="ECO:0000256" key="9">
    <source>
        <dbReference type="ARBA" id="ARBA00022840"/>
    </source>
</evidence>
<dbReference type="GO" id="GO:0005525">
    <property type="term" value="F:GTP binding"/>
    <property type="evidence" value="ECO:0007669"/>
    <property type="project" value="UniProtKB-KW"/>
</dbReference>
<keyword evidence="9 13" id="KW-0067">ATP-binding</keyword>
<sequence length="2359" mass="269448">MDASNEYEQFDTEAFDGSFELKRLEILVINAICNNEVDQLVRILEYGADPCLETRFLNNLNYPSDEWRAVHVAAVKGRLECLKVLVKCGARTNMLLSNGTKTSSLAESRGHTDLVVFLKQVEEQDNRDVEQQIHSLKDLMQACSDGVPVNTLNMLLNALLNNCNPLFWKFENGDSPMLAVCRTGDLEKLGALVRRGSPALFCMRRLDNQHTPLHAACEHGQIEVIRVLLYFWPQLLNMKSSEGATALVIAVSCLHLEVIVELIQIAKTREDFKNFTKTYNPPIPDLESKHEDIIPILEFNAQDATGNTALHRAILQKSQKVVNILTELEHIDLDIKNSGEQTPLHMAIEGQLYGVVERLLTKKANTKIKSYFNTCHYYPLTVATLLNDNAMLKLLLSHNIHYGLQEASKFAIDLYPELLVTLLSYNAHIDEELLDDTSDRYVDANLRRPEFAIFCNFTKYSLRDLQVDTLTESLLNLSQKFVMTIPGIVIPPQDLIKYVTKVDVSNNFLTSVPECFYSLNNLFNLDLSFNKITSFTPEPGKWLQLSYLSLANNQLKTLHPELFKLPQLRYCNVNNNELLNLPRQMWIAPVLNKLMLKNNKIQNLPEDIPLNTNSQSMSCFRTSESMDSPVSGEQKFHSRTTIFTKGLQFDFTKTTSCLPKALTHLNLAENILTDLPEELPCLCPDLQVLNLSCNNLTGVSFPTCFPASLLDLNLSSNKITSINCTQDIKLKHKCARQPIDYSASTDLEDFTCNHRNHTGLQRLSRLDLSKNKLNTLNLHPPEKGDKHTEQQQGRRETHENKKKKDKNLICPLLTCLYLSHNELEQVPESVCDTRTLTALHIDENPILELPPKLGQLLNLFQLDRTGLQLVFPPQNILDKNVKDIIGFLWSLQKEAKPYHRIRLMLVGMQKRGKSTLLGKLSDRGTYRTTKSTWQLQRRPKSNQSLATPGISISEWTYMPKMRKMFLGAKNSQLDLQAITFMVWDFGGQDEFQPTHQCFLSKRSIYLVLWNLTNKEEGIDELKGWLLNIQARAPNAPVLIVGTHLDLLTKTERQQIPQMRKSIMQKYGHIDFKQKPGLPNIINITEVSTVTNENVDDLRDTIYNSASHLTVNGTLYNENDKMNQSRQKLLMDQLIPSAYLQMEECIRKMAVRCAREELPRIMEESAFFENLSQIVKQILNYDDVTREMEHALKFLHDNGFLLHYEDAQLKDLYFIDPQWLCDLLAQVVTVREINPYIKDDGLMPINSMYHLFNKQKDFPAKYIDKYIQLLIKFEVVLKLNEETLLIPSFLQPNRPQIEYFFYPETDYLPPIKIHIMVDYIPGGFWARLITRILSDEAIKDAILSGCAPVLVADKLNWVKWRNGLELSCCLDVGEICLAKLYEKQEDQLGFKRKERKAWIKYEAEFEEYTAREFETYALMLEIPDNFPTLLKYNKEQGQVLEKMQDKMRATILTKLTYHTKVLIDDWYQGMSPAKILISCPFCLSQGKTDFSRYRGVGEIEKMGDPMEVLEKSGMIKSMEDEMQKLDTNLENVYFFSHEHILVETQKSVFLECPNHGKLPLSIVAPDAIFTHLGTELLVHPTKLAVCKLLGKGAYGHVYKARICSDDGPVRGCAHGEGVAVKMMVKYNEQRIEEAITQLQDLCPKLNNFGLQNERKINYKVYEEVMNAHDVVFKEASYLLSLKNPYVVSLIGICLFPISLILELAPMSSLENLLYEYDKRGLRLSQMTCHQTILLITKGLKFIHRKNVIYRDLKASNVLVWKFPLPTDAEGASTDVSLKISDYGVSQFANFGGLGWAGTPGYMAPEIVSHVGSQLYTTKVDIFSLGMTIYEVITLHPPFSNLQDIAANQEVVNNNRPLLTTKDTSSSILMRELMVWCWQQDPAKRPSAEEVHEVLNSWEFLALQGGIKLFNKGVISCASVFCINEMQVPESPIQSLTYRDVVPDIARQKSSSSEYDTANFVNIKIDTNDVQLEGINDPVVNKPVRSALKKKNLNPTIRLSDCLIRTESIQESILLETPNKQIWEIWVCGGGKYTSQLSVLKYKDKFTSIEDIYLGSAACTCLRKVNDHMWVGFEEGFIQIFDARSRKLKKKIWIEPGIPVICIEWCSKQFMVLIVVANGNIFEHYDNIDLFESIHYEASLFPFINQRPSISLAITIYSAVSVYSENVGNFLWLGIEQGNILVVNTDNWKVEEIGLNIVTRKSVLPCVHLVTMPSKSLVFGSLSYTTNIIKWNAETMLFESMCDVSSYKNIGKRVEDARVITNLHTDSSKVYVGLNVGTMLILNTDLAVLASYYGHEGSISQVLTLEHEERDDNIPEDKKKVLTFGLNYHRYFNRKKQMEDGSPQNLLVWELEDNIYTNCKI</sequence>
<dbReference type="GO" id="GO:0005524">
    <property type="term" value="F:ATP binding"/>
    <property type="evidence" value="ECO:0007669"/>
    <property type="project" value="UniProtKB-UniRule"/>
</dbReference>
<dbReference type="Gene3D" id="3.30.200.20">
    <property type="entry name" value="Phosphorylase Kinase, domain 1"/>
    <property type="match status" value="1"/>
</dbReference>
<dbReference type="InterPro" id="IPR001611">
    <property type="entry name" value="Leu-rich_rpt"/>
</dbReference>
<keyword evidence="5" id="KW-0808">Transferase</keyword>
<dbReference type="GO" id="GO:0009966">
    <property type="term" value="P:regulation of signal transduction"/>
    <property type="evidence" value="ECO:0007669"/>
    <property type="project" value="UniProtKB-ARBA"/>
</dbReference>
<accession>A0AAV7JDB9</accession>
<evidence type="ECO:0000256" key="12">
    <source>
        <dbReference type="PROSITE-ProRule" id="PRU00023"/>
    </source>
</evidence>
<gene>
    <name evidence="17" type="ORF">LOD99_12794</name>
</gene>
<dbReference type="PROSITE" id="PS50011">
    <property type="entry name" value="PROTEIN_KINASE_DOM"/>
    <property type="match status" value="1"/>
</dbReference>
<dbReference type="InterPro" id="IPR008271">
    <property type="entry name" value="Ser/Thr_kinase_AS"/>
</dbReference>
<evidence type="ECO:0000259" key="15">
    <source>
        <dbReference type="PROSITE" id="PS50011"/>
    </source>
</evidence>
<feature type="binding site" evidence="13">
    <location>
        <position position="1620"/>
    </location>
    <ligand>
        <name>ATP</name>
        <dbReference type="ChEBI" id="CHEBI:30616"/>
    </ligand>
</feature>
<dbReference type="Gene3D" id="3.40.50.300">
    <property type="entry name" value="P-loop containing nucleotide triphosphate hydrolases"/>
    <property type="match status" value="1"/>
</dbReference>
<evidence type="ECO:0000256" key="10">
    <source>
        <dbReference type="ARBA" id="ARBA00047899"/>
    </source>
</evidence>
<dbReference type="InterPro" id="IPR036770">
    <property type="entry name" value="Ankyrin_rpt-contain_sf"/>
</dbReference>
<keyword evidence="3" id="KW-0723">Serine/threonine-protein kinase</keyword>
<dbReference type="PRINTS" id="PR00449">
    <property type="entry name" value="RASTRNSFRMNG"/>
</dbReference>
<dbReference type="Pfam" id="PF08477">
    <property type="entry name" value="Roc"/>
    <property type="match status" value="1"/>
</dbReference>
<reference evidence="17 18" key="1">
    <citation type="journal article" date="2023" name="BMC Biol.">
        <title>The compact genome of the sponge Oopsacas minuta (Hexactinellida) is lacking key metazoan core genes.</title>
        <authorList>
            <person name="Santini S."/>
            <person name="Schenkelaars Q."/>
            <person name="Jourda C."/>
            <person name="Duchesne M."/>
            <person name="Belahbib H."/>
            <person name="Rocher C."/>
            <person name="Selva M."/>
            <person name="Riesgo A."/>
            <person name="Vervoort M."/>
            <person name="Leys S.P."/>
            <person name="Kodjabachian L."/>
            <person name="Le Bivic A."/>
            <person name="Borchiellini C."/>
            <person name="Claverie J.M."/>
            <person name="Renard E."/>
        </authorList>
    </citation>
    <scope>NUCLEOTIDE SEQUENCE [LARGE SCALE GENOMIC DNA]</scope>
    <source>
        <strain evidence="17">SPO-2</strain>
    </source>
</reference>
<feature type="repeat" description="ANK" evidence="12">
    <location>
        <begin position="208"/>
        <end position="229"/>
    </location>
</feature>
<evidence type="ECO:0000256" key="3">
    <source>
        <dbReference type="ARBA" id="ARBA00022527"/>
    </source>
</evidence>
<dbReference type="PROSITE" id="PS00107">
    <property type="entry name" value="PROTEIN_KINASE_ATP"/>
    <property type="match status" value="1"/>
</dbReference>
<dbReference type="InterPro" id="IPR050167">
    <property type="entry name" value="Ser_Thr_protein_kinase"/>
</dbReference>
<dbReference type="SUPFAM" id="SSF52540">
    <property type="entry name" value="P-loop containing nucleoside triphosphate hydrolases"/>
    <property type="match status" value="1"/>
</dbReference>
<dbReference type="InterPro" id="IPR003591">
    <property type="entry name" value="Leu-rich_rpt_typical-subtyp"/>
</dbReference>
<dbReference type="SUPFAM" id="SSF56112">
    <property type="entry name" value="Protein kinase-like (PK-like)"/>
    <property type="match status" value="1"/>
</dbReference>
<feature type="domain" description="Protein kinase" evidence="15">
    <location>
        <begin position="1582"/>
        <end position="1893"/>
    </location>
</feature>
<comment type="catalytic activity">
    <reaction evidence="11">
        <text>L-seryl-[protein] + ATP = O-phospho-L-seryl-[protein] + ADP + H(+)</text>
        <dbReference type="Rhea" id="RHEA:17989"/>
        <dbReference type="Rhea" id="RHEA-COMP:9863"/>
        <dbReference type="Rhea" id="RHEA-COMP:11604"/>
        <dbReference type="ChEBI" id="CHEBI:15378"/>
        <dbReference type="ChEBI" id="CHEBI:29999"/>
        <dbReference type="ChEBI" id="CHEBI:30616"/>
        <dbReference type="ChEBI" id="CHEBI:83421"/>
        <dbReference type="ChEBI" id="CHEBI:456216"/>
        <dbReference type="EC" id="2.7.11.1"/>
    </reaction>
</comment>
<proteinExistence type="predicted"/>
<dbReference type="InterPro" id="IPR017441">
    <property type="entry name" value="Protein_kinase_ATP_BS"/>
</dbReference>
<dbReference type="GO" id="GO:0005737">
    <property type="term" value="C:cytoplasm"/>
    <property type="evidence" value="ECO:0007669"/>
    <property type="project" value="TreeGrafter"/>
</dbReference>
<dbReference type="InterPro" id="IPR027417">
    <property type="entry name" value="P-loop_NTPase"/>
</dbReference>
<dbReference type="SMART" id="SM00220">
    <property type="entry name" value="S_TKc"/>
    <property type="match status" value="1"/>
</dbReference>
<dbReference type="InterPro" id="IPR000719">
    <property type="entry name" value="Prot_kinase_dom"/>
</dbReference>
<evidence type="ECO:0000256" key="11">
    <source>
        <dbReference type="ARBA" id="ARBA00048679"/>
    </source>
</evidence>
<dbReference type="SMART" id="SM00248">
    <property type="entry name" value="ANK"/>
    <property type="match status" value="7"/>
</dbReference>
<dbReference type="InterPro" id="IPR011009">
    <property type="entry name" value="Kinase-like_dom_sf"/>
</dbReference>
<dbReference type="PANTHER" id="PTHR23257:SF958">
    <property type="entry name" value="SERINE_THREONINE-PROTEIN KINASE WNK4"/>
    <property type="match status" value="1"/>
</dbReference>
<comment type="caution">
    <text evidence="17">The sequence shown here is derived from an EMBL/GenBank/DDBJ whole genome shotgun (WGS) entry which is preliminary data.</text>
</comment>
<dbReference type="SMART" id="SM00364">
    <property type="entry name" value="LRR_BAC"/>
    <property type="match status" value="7"/>
</dbReference>
<dbReference type="Proteomes" id="UP001165289">
    <property type="component" value="Unassembled WGS sequence"/>
</dbReference>
<dbReference type="Gene3D" id="3.30.70.1390">
    <property type="entry name" value="ROC domain from the Parkinson's disease-associated leucine-rich repeat kinase 2"/>
    <property type="match status" value="1"/>
</dbReference>
<dbReference type="PROSITE" id="PS51450">
    <property type="entry name" value="LRR"/>
    <property type="match status" value="5"/>
</dbReference>
<dbReference type="InterPro" id="IPR032675">
    <property type="entry name" value="LRR_dom_sf"/>
</dbReference>
<feature type="domain" description="Roc" evidence="16">
    <location>
        <begin position="894"/>
        <end position="1108"/>
    </location>
</feature>
<feature type="region of interest" description="Disordered" evidence="14">
    <location>
        <begin position="774"/>
        <end position="802"/>
    </location>
</feature>
<dbReference type="Pfam" id="PF12796">
    <property type="entry name" value="Ank_2"/>
    <property type="match status" value="2"/>
</dbReference>
<dbReference type="InterPro" id="IPR032171">
    <property type="entry name" value="COR-A"/>
</dbReference>
<comment type="cofactor">
    <cofactor evidence="1">
        <name>Mg(2+)</name>
        <dbReference type="ChEBI" id="CHEBI:18420"/>
    </cofactor>
</comment>
<evidence type="ECO:0000256" key="4">
    <source>
        <dbReference type="ARBA" id="ARBA00022614"/>
    </source>
</evidence>
<dbReference type="SUPFAM" id="SSF48403">
    <property type="entry name" value="Ankyrin repeat"/>
    <property type="match status" value="1"/>
</dbReference>
<dbReference type="PROSITE" id="PS51424">
    <property type="entry name" value="ROC"/>
    <property type="match status" value="1"/>
</dbReference>
<feature type="compositionally biased region" description="Basic and acidic residues" evidence="14">
    <location>
        <begin position="780"/>
        <end position="799"/>
    </location>
</feature>
<comment type="catalytic activity">
    <reaction evidence="10">
        <text>L-threonyl-[protein] + ATP = O-phospho-L-threonyl-[protein] + ADP + H(+)</text>
        <dbReference type="Rhea" id="RHEA:46608"/>
        <dbReference type="Rhea" id="RHEA-COMP:11060"/>
        <dbReference type="Rhea" id="RHEA-COMP:11605"/>
        <dbReference type="ChEBI" id="CHEBI:15378"/>
        <dbReference type="ChEBI" id="CHEBI:30013"/>
        <dbReference type="ChEBI" id="CHEBI:30616"/>
        <dbReference type="ChEBI" id="CHEBI:61977"/>
        <dbReference type="ChEBI" id="CHEBI:456216"/>
        <dbReference type="EC" id="2.7.11.1"/>
    </reaction>
</comment>
<keyword evidence="18" id="KW-1185">Reference proteome</keyword>
<dbReference type="SUPFAM" id="SSF50998">
    <property type="entry name" value="Quinoprotein alcohol dehydrogenase-like"/>
    <property type="match status" value="1"/>
</dbReference>
<dbReference type="PANTHER" id="PTHR23257">
    <property type="entry name" value="SERINE-THREONINE PROTEIN KINASE"/>
    <property type="match status" value="1"/>
</dbReference>
<dbReference type="EC" id="2.7.11.1" evidence="2"/>
<organism evidence="17 18">
    <name type="scientific">Oopsacas minuta</name>
    <dbReference type="NCBI Taxonomy" id="111878"/>
    <lineage>
        <taxon>Eukaryota</taxon>
        <taxon>Metazoa</taxon>
        <taxon>Porifera</taxon>
        <taxon>Hexactinellida</taxon>
        <taxon>Hexasterophora</taxon>
        <taxon>Lyssacinosida</taxon>
        <taxon>Leucopsacidae</taxon>
        <taxon>Oopsacas</taxon>
    </lineage>
</organism>
<dbReference type="PROSITE" id="PS00108">
    <property type="entry name" value="PROTEIN_KINASE_ST"/>
    <property type="match status" value="1"/>
</dbReference>
<dbReference type="SUPFAM" id="SSF52058">
    <property type="entry name" value="L domain-like"/>
    <property type="match status" value="1"/>
</dbReference>
<dbReference type="InterPro" id="IPR020859">
    <property type="entry name" value="ROC"/>
</dbReference>
<dbReference type="Pfam" id="PF00069">
    <property type="entry name" value="Pkinase"/>
    <property type="match status" value="1"/>
</dbReference>
<evidence type="ECO:0000313" key="18">
    <source>
        <dbReference type="Proteomes" id="UP001165289"/>
    </source>
</evidence>
<dbReference type="InterPro" id="IPR011047">
    <property type="entry name" value="Quinoprotein_ADH-like_sf"/>
</dbReference>
<dbReference type="Pfam" id="PF16095">
    <property type="entry name" value="COR-A"/>
    <property type="match status" value="1"/>
</dbReference>
<name>A0AAV7JDB9_9METZ</name>
<evidence type="ECO:0000259" key="16">
    <source>
        <dbReference type="PROSITE" id="PS51424"/>
    </source>
</evidence>
<dbReference type="GO" id="GO:0007165">
    <property type="term" value="P:signal transduction"/>
    <property type="evidence" value="ECO:0007669"/>
    <property type="project" value="TreeGrafter"/>
</dbReference>
<dbReference type="Gene3D" id="1.10.510.10">
    <property type="entry name" value="Transferase(Phosphotransferase) domain 1"/>
    <property type="match status" value="1"/>
</dbReference>
<evidence type="ECO:0000256" key="2">
    <source>
        <dbReference type="ARBA" id="ARBA00012513"/>
    </source>
</evidence>
<protein>
    <recommendedName>
        <fullName evidence="2">non-specific serine/threonine protein kinase</fullName>
        <ecNumber evidence="2">2.7.11.1</ecNumber>
    </recommendedName>
</protein>
<dbReference type="GO" id="GO:0004674">
    <property type="term" value="F:protein serine/threonine kinase activity"/>
    <property type="evidence" value="ECO:0007669"/>
    <property type="project" value="UniProtKB-KW"/>
</dbReference>
<evidence type="ECO:0000256" key="5">
    <source>
        <dbReference type="ARBA" id="ARBA00022679"/>
    </source>
</evidence>
<evidence type="ECO:0000256" key="6">
    <source>
        <dbReference type="ARBA" id="ARBA00022737"/>
    </source>
</evidence>
<dbReference type="Gene3D" id="1.25.40.20">
    <property type="entry name" value="Ankyrin repeat-containing domain"/>
    <property type="match status" value="3"/>
</dbReference>
<evidence type="ECO:0000256" key="1">
    <source>
        <dbReference type="ARBA" id="ARBA00001946"/>
    </source>
</evidence>
<keyword evidence="12" id="KW-0040">ANK repeat</keyword>
<evidence type="ECO:0000256" key="14">
    <source>
        <dbReference type="SAM" id="MobiDB-lite"/>
    </source>
</evidence>